<dbReference type="NCBIfam" id="TIGR02532">
    <property type="entry name" value="IV_pilin_GFxxxE"/>
    <property type="match status" value="1"/>
</dbReference>
<dbReference type="PROSITE" id="PS00409">
    <property type="entry name" value="PROKAR_NTER_METHYL"/>
    <property type="match status" value="1"/>
</dbReference>
<dbReference type="KEGG" id="ccot:CCAX7_40770"/>
<dbReference type="Proteomes" id="UP000287394">
    <property type="component" value="Chromosome"/>
</dbReference>
<evidence type="ECO:0000313" key="1">
    <source>
        <dbReference type="EMBL" id="BDI32026.1"/>
    </source>
</evidence>
<dbReference type="OrthoDB" id="248923at2"/>
<protein>
    <submittedName>
        <fullName evidence="1">Uncharacterized protein</fullName>
    </submittedName>
</protein>
<dbReference type="Pfam" id="PF07596">
    <property type="entry name" value="SBP_bac_10"/>
    <property type="match status" value="1"/>
</dbReference>
<dbReference type="AlphaFoldDB" id="A0A402D6A6"/>
<dbReference type="Gene3D" id="3.30.700.10">
    <property type="entry name" value="Glycoprotein, Type 4 Pilin"/>
    <property type="match status" value="1"/>
</dbReference>
<accession>A0A402D6A6</accession>
<dbReference type="InterPro" id="IPR045584">
    <property type="entry name" value="Pilin-like"/>
</dbReference>
<dbReference type="PANTHER" id="PTHR30093">
    <property type="entry name" value="GENERAL SECRETION PATHWAY PROTEIN G"/>
    <property type="match status" value="1"/>
</dbReference>
<dbReference type="Pfam" id="PF07963">
    <property type="entry name" value="N_methyl"/>
    <property type="match status" value="1"/>
</dbReference>
<organism evidence="1 2">
    <name type="scientific">Capsulimonas corticalis</name>
    <dbReference type="NCBI Taxonomy" id="2219043"/>
    <lineage>
        <taxon>Bacteria</taxon>
        <taxon>Bacillati</taxon>
        <taxon>Armatimonadota</taxon>
        <taxon>Armatimonadia</taxon>
        <taxon>Capsulimonadales</taxon>
        <taxon>Capsulimonadaceae</taxon>
        <taxon>Capsulimonas</taxon>
    </lineage>
</organism>
<name>A0A402D6A6_9BACT</name>
<dbReference type="NCBIfam" id="TIGR04294">
    <property type="entry name" value="pre_pil_HX9DG"/>
    <property type="match status" value="1"/>
</dbReference>
<dbReference type="InterPro" id="IPR011453">
    <property type="entry name" value="DUF1559"/>
</dbReference>
<gene>
    <name evidence="1" type="ORF">CCAX7_40770</name>
</gene>
<keyword evidence="2" id="KW-1185">Reference proteome</keyword>
<evidence type="ECO:0000313" key="2">
    <source>
        <dbReference type="Proteomes" id="UP000287394"/>
    </source>
</evidence>
<sequence>MKQKKGFTLIELLVVIAIIAILAAILFPVFAKAREKARQISCLSNEKQIGLGFMQYTQDNDENFPLGAKVNGDPRYGLGWPATIYAYIKSKAVFVCPDDSVKSSGGGDILSYNYNMNIPNPPEVGGVGGAIAKFGSPAKTVVICEMSNDPFRYVQIADPNNIGASIGNGTQNFGNMTYATGWFGAFGANAGGLDADGSRFQGQKGRHNQDGSNYLMADGHAKYMRSTLISPGWTNTNPNDGGSATCPNGQYCIAAGPDASVMASNGQPFAATFSP</sequence>
<dbReference type="InterPro" id="IPR012902">
    <property type="entry name" value="N_methyl_site"/>
</dbReference>
<dbReference type="PANTHER" id="PTHR30093:SF2">
    <property type="entry name" value="TYPE II SECRETION SYSTEM PROTEIN H"/>
    <property type="match status" value="1"/>
</dbReference>
<proteinExistence type="predicted"/>
<reference evidence="1 2" key="1">
    <citation type="journal article" date="2019" name="Int. J. Syst. Evol. Microbiol.">
        <title>Capsulimonas corticalis gen. nov., sp. nov., an aerobic capsulated bacterium, of a novel bacterial order, Capsulimonadales ord. nov., of the class Armatimonadia of the phylum Armatimonadetes.</title>
        <authorList>
            <person name="Li J."/>
            <person name="Kudo C."/>
            <person name="Tonouchi A."/>
        </authorList>
    </citation>
    <scope>NUCLEOTIDE SEQUENCE [LARGE SCALE GENOMIC DNA]</scope>
    <source>
        <strain evidence="1 2">AX-7</strain>
    </source>
</reference>
<dbReference type="InterPro" id="IPR027558">
    <property type="entry name" value="Pre_pil_HX9DG_C"/>
</dbReference>
<dbReference type="RefSeq" id="WP_119325014.1">
    <property type="nucleotide sequence ID" value="NZ_AP025739.1"/>
</dbReference>
<dbReference type="SUPFAM" id="SSF54523">
    <property type="entry name" value="Pili subunits"/>
    <property type="match status" value="1"/>
</dbReference>
<dbReference type="EMBL" id="AP025739">
    <property type="protein sequence ID" value="BDI32026.1"/>
    <property type="molecule type" value="Genomic_DNA"/>
</dbReference>